<dbReference type="EMBL" id="FOUP01000001">
    <property type="protein sequence ID" value="SFM37267.1"/>
    <property type="molecule type" value="Genomic_DNA"/>
</dbReference>
<dbReference type="GO" id="GO:0003677">
    <property type="term" value="F:DNA binding"/>
    <property type="evidence" value="ECO:0007669"/>
    <property type="project" value="InterPro"/>
</dbReference>
<evidence type="ECO:0000313" key="3">
    <source>
        <dbReference type="EMBL" id="SFM37267.1"/>
    </source>
</evidence>
<evidence type="ECO:0000313" key="5">
    <source>
        <dbReference type="Proteomes" id="UP000270697"/>
    </source>
</evidence>
<protein>
    <submittedName>
        <fullName evidence="3">DNA binding domain-containing protein, excisionase family</fullName>
    </submittedName>
    <submittedName>
        <fullName evidence="2">Excisionase family DNA binding protein</fullName>
    </submittedName>
</protein>
<dbReference type="NCBIfam" id="TIGR01764">
    <property type="entry name" value="excise"/>
    <property type="match status" value="1"/>
</dbReference>
<organism evidence="3 4">
    <name type="scientific">Saccharopolyspora antimicrobica</name>
    <dbReference type="NCBI Taxonomy" id="455193"/>
    <lineage>
        <taxon>Bacteria</taxon>
        <taxon>Bacillati</taxon>
        <taxon>Actinomycetota</taxon>
        <taxon>Actinomycetes</taxon>
        <taxon>Pseudonocardiales</taxon>
        <taxon>Pseudonocardiaceae</taxon>
        <taxon>Saccharopolyspora</taxon>
    </lineage>
</organism>
<evidence type="ECO:0000313" key="2">
    <source>
        <dbReference type="EMBL" id="RKT84854.1"/>
    </source>
</evidence>
<dbReference type="AlphaFoldDB" id="A0A1I4QB46"/>
<feature type="domain" description="Helix-turn-helix" evidence="1">
    <location>
        <begin position="42"/>
        <end position="90"/>
    </location>
</feature>
<keyword evidence="5" id="KW-1185">Reference proteome</keyword>
<reference evidence="2 5" key="2">
    <citation type="submission" date="2018-10" db="EMBL/GenBank/DDBJ databases">
        <title>Sequencing the genomes of 1000 actinobacteria strains.</title>
        <authorList>
            <person name="Klenk H.-P."/>
        </authorList>
    </citation>
    <scope>NUCLEOTIDE SEQUENCE [LARGE SCALE GENOMIC DNA]</scope>
    <source>
        <strain evidence="2 5">DSM 45119</strain>
    </source>
</reference>
<gene>
    <name evidence="2" type="ORF">ATL45_3185</name>
    <name evidence="3" type="ORF">SAMN05421805_10147</name>
</gene>
<dbReference type="InterPro" id="IPR038148">
    <property type="entry name" value="Tn1545/Tn916_Xis"/>
</dbReference>
<reference evidence="3 4" key="1">
    <citation type="submission" date="2016-10" db="EMBL/GenBank/DDBJ databases">
        <authorList>
            <person name="de Groot N.N."/>
        </authorList>
    </citation>
    <scope>NUCLEOTIDE SEQUENCE [LARGE SCALE GENOMIC DNA]</scope>
    <source>
        <strain evidence="3 4">CPCC 201259</strain>
    </source>
</reference>
<dbReference type="RefSeq" id="WP_093145631.1">
    <property type="nucleotide sequence ID" value="NZ_FOUP01000001.1"/>
</dbReference>
<dbReference type="InterPro" id="IPR041657">
    <property type="entry name" value="HTH_17"/>
</dbReference>
<dbReference type="Proteomes" id="UP000270697">
    <property type="component" value="Unassembled WGS sequence"/>
</dbReference>
<dbReference type="Proteomes" id="UP000199398">
    <property type="component" value="Unassembled WGS sequence"/>
</dbReference>
<accession>A0A1I4QB46</accession>
<evidence type="ECO:0000259" key="1">
    <source>
        <dbReference type="Pfam" id="PF12728"/>
    </source>
</evidence>
<evidence type="ECO:0000313" key="4">
    <source>
        <dbReference type="Proteomes" id="UP000199398"/>
    </source>
</evidence>
<dbReference type="STRING" id="455193.SAMN05421805_10147"/>
<sequence>MTANTTQLAAALATLAALLVEQPTPETPEAEAKVHTLPGRVLLTVEEAAQQLGIGRTKAYELVKSGEIESVQIGRLRRVPRAAIDGYAARLVSQQNAA</sequence>
<dbReference type="EMBL" id="RBXX01000002">
    <property type="protein sequence ID" value="RKT84854.1"/>
    <property type="molecule type" value="Genomic_DNA"/>
</dbReference>
<proteinExistence type="predicted"/>
<dbReference type="InterPro" id="IPR010093">
    <property type="entry name" value="SinI_DNA-bd"/>
</dbReference>
<name>A0A1I4QB46_9PSEU</name>
<dbReference type="Pfam" id="PF12728">
    <property type="entry name" value="HTH_17"/>
    <property type="match status" value="1"/>
</dbReference>
<dbReference type="OrthoDB" id="3789542at2"/>
<dbReference type="Gene3D" id="3.90.105.50">
    <property type="match status" value="1"/>
</dbReference>